<evidence type="ECO:0000256" key="3">
    <source>
        <dbReference type="ARBA" id="ARBA00012211"/>
    </source>
</evidence>
<dbReference type="Pfam" id="PF08245">
    <property type="entry name" value="Mur_ligase_M"/>
    <property type="match status" value="1"/>
</dbReference>
<evidence type="ECO:0000256" key="12">
    <source>
        <dbReference type="ARBA" id="ARBA00023316"/>
    </source>
</evidence>
<protein>
    <recommendedName>
        <fullName evidence="3 14">UDP-N-acetylmuramate--L-alanine ligase</fullName>
        <ecNumber evidence="3 14">6.3.2.8</ecNumber>
    </recommendedName>
    <alternativeName>
        <fullName evidence="14">UDP-N-acetylmuramoyl-L-alanine synthetase</fullName>
    </alternativeName>
</protein>
<evidence type="ECO:0000313" key="20">
    <source>
        <dbReference type="Proteomes" id="UP000697710"/>
    </source>
</evidence>
<comment type="function">
    <text evidence="14">Cell wall formation.</text>
</comment>
<evidence type="ECO:0000256" key="10">
    <source>
        <dbReference type="ARBA" id="ARBA00022984"/>
    </source>
</evidence>
<keyword evidence="9 14" id="KW-0133">Cell shape</keyword>
<evidence type="ECO:0000256" key="4">
    <source>
        <dbReference type="ARBA" id="ARBA00022490"/>
    </source>
</evidence>
<evidence type="ECO:0000256" key="11">
    <source>
        <dbReference type="ARBA" id="ARBA00023306"/>
    </source>
</evidence>
<feature type="binding site" evidence="14">
    <location>
        <begin position="113"/>
        <end position="119"/>
    </location>
    <ligand>
        <name>ATP</name>
        <dbReference type="ChEBI" id="CHEBI:30616"/>
    </ligand>
</feature>
<keyword evidence="7 14" id="KW-0547">Nucleotide-binding</keyword>
<dbReference type="InterPro" id="IPR005758">
    <property type="entry name" value="UDP-N-AcMur_Ala_ligase_MurC"/>
</dbReference>
<evidence type="ECO:0000256" key="14">
    <source>
        <dbReference type="HAMAP-Rule" id="MF_00046"/>
    </source>
</evidence>
<keyword evidence="10 14" id="KW-0573">Peptidoglycan synthesis</keyword>
<dbReference type="Gene3D" id="3.40.1190.10">
    <property type="entry name" value="Mur-like, catalytic domain"/>
    <property type="match status" value="1"/>
</dbReference>
<dbReference type="EMBL" id="JAGQHR010000072">
    <property type="protein sequence ID" value="MCA9726824.1"/>
    <property type="molecule type" value="Genomic_DNA"/>
</dbReference>
<comment type="subcellular location">
    <subcellularLocation>
        <location evidence="1 14">Cytoplasm</location>
    </subcellularLocation>
</comment>
<dbReference type="GO" id="GO:0008360">
    <property type="term" value="P:regulation of cell shape"/>
    <property type="evidence" value="ECO:0007669"/>
    <property type="project" value="UniProtKB-KW"/>
</dbReference>
<dbReference type="GO" id="GO:0009252">
    <property type="term" value="P:peptidoglycan biosynthetic process"/>
    <property type="evidence" value="ECO:0007669"/>
    <property type="project" value="UniProtKB-UniRule"/>
</dbReference>
<reference evidence="19" key="1">
    <citation type="submission" date="2020-04" db="EMBL/GenBank/DDBJ databases">
        <authorList>
            <person name="Zhang T."/>
        </authorList>
    </citation>
    <scope>NUCLEOTIDE SEQUENCE</scope>
    <source>
        <strain evidence="19">HKST-UBA01</strain>
    </source>
</reference>
<comment type="pathway">
    <text evidence="2 14">Cell wall biogenesis; peptidoglycan biosynthesis.</text>
</comment>
<gene>
    <name evidence="14" type="primary">murC</name>
    <name evidence="19" type="ORF">KC729_04010</name>
</gene>
<feature type="region of interest" description="Disordered" evidence="15">
    <location>
        <begin position="466"/>
        <end position="514"/>
    </location>
</feature>
<keyword evidence="5 14" id="KW-0436">Ligase</keyword>
<dbReference type="Proteomes" id="UP000697710">
    <property type="component" value="Unassembled WGS sequence"/>
</dbReference>
<dbReference type="SUPFAM" id="SSF53244">
    <property type="entry name" value="MurD-like peptide ligases, peptide-binding domain"/>
    <property type="match status" value="1"/>
</dbReference>
<evidence type="ECO:0000313" key="19">
    <source>
        <dbReference type="EMBL" id="MCA9726824.1"/>
    </source>
</evidence>
<dbReference type="Pfam" id="PF02875">
    <property type="entry name" value="Mur_ligase_C"/>
    <property type="match status" value="1"/>
</dbReference>
<feature type="compositionally biased region" description="Basic and acidic residues" evidence="15">
    <location>
        <begin position="485"/>
        <end position="499"/>
    </location>
</feature>
<evidence type="ECO:0000256" key="13">
    <source>
        <dbReference type="ARBA" id="ARBA00047833"/>
    </source>
</evidence>
<reference evidence="19" key="2">
    <citation type="journal article" date="2021" name="Microbiome">
        <title>Successional dynamics and alternative stable states in a saline activated sludge microbial community over 9 years.</title>
        <authorList>
            <person name="Wang Y."/>
            <person name="Ye J."/>
            <person name="Ju F."/>
            <person name="Liu L."/>
            <person name="Boyd J.A."/>
            <person name="Deng Y."/>
            <person name="Parks D.H."/>
            <person name="Jiang X."/>
            <person name="Yin X."/>
            <person name="Woodcroft B.J."/>
            <person name="Tyson G.W."/>
            <person name="Hugenholtz P."/>
            <person name="Polz M.F."/>
            <person name="Zhang T."/>
        </authorList>
    </citation>
    <scope>NUCLEOTIDE SEQUENCE</scope>
    <source>
        <strain evidence="19">HKST-UBA01</strain>
    </source>
</reference>
<dbReference type="GO" id="GO:0005524">
    <property type="term" value="F:ATP binding"/>
    <property type="evidence" value="ECO:0007669"/>
    <property type="project" value="UniProtKB-UniRule"/>
</dbReference>
<sequence>MSPARVERIHFVGIGGSGMSGLAEILLTMGYMVSGSDVAESDVTSRLRSLGATVFVGHTGANVIGAQLVVVSSAVRPSNPEVRKARKLGIATLKRGEMLAEIMRLRRGIAVAGSHGKTTTTSLIGHLLSVAGLEPTVIVGGLLRRIGTNAVLGSGTHLVAEADESDRSFLDLQPTIAVVTNIDREHLDCYSGLVDIRRTFLKFMRHVPFYGLAIVCGDDPNVRALLPQMRKRVLTYGFGEENRLRASEIEPEGLAQRFVVEWNGDLFGEAQVNLPGRHNVLNALAAIAVGIELGIPQATCLQALGSFSGVGRRFELHEEVEGVLWVDDYGHHPTEIAATLATARRVFDRRLVVVFQPHRYTRTQALAREFAEVLGDLDVLFLADIYPGGEKPLPGVRSDMILDQIHALRDQTVHRVSDEVETTQAVSAVLEPGDVLLTLGAGSVSRWAPKILAAYAAKRGVPLGDLDGGGRSQARVSGSPVAPGDEPRSSDPHAREHASPGRAAESASTPRGSA</sequence>
<dbReference type="SUPFAM" id="SSF53623">
    <property type="entry name" value="MurD-like peptide ligases, catalytic domain"/>
    <property type="match status" value="1"/>
</dbReference>
<feature type="domain" description="Mur ligase N-terminal catalytic" evidence="16">
    <location>
        <begin position="8"/>
        <end position="106"/>
    </location>
</feature>
<comment type="catalytic activity">
    <reaction evidence="13 14">
        <text>UDP-N-acetyl-alpha-D-muramate + L-alanine + ATP = UDP-N-acetyl-alpha-D-muramoyl-L-alanine + ADP + phosphate + H(+)</text>
        <dbReference type="Rhea" id="RHEA:23372"/>
        <dbReference type="ChEBI" id="CHEBI:15378"/>
        <dbReference type="ChEBI" id="CHEBI:30616"/>
        <dbReference type="ChEBI" id="CHEBI:43474"/>
        <dbReference type="ChEBI" id="CHEBI:57972"/>
        <dbReference type="ChEBI" id="CHEBI:70757"/>
        <dbReference type="ChEBI" id="CHEBI:83898"/>
        <dbReference type="ChEBI" id="CHEBI:456216"/>
        <dbReference type="EC" id="6.3.2.8"/>
    </reaction>
</comment>
<keyword evidence="8 14" id="KW-0067">ATP-binding</keyword>
<dbReference type="Gene3D" id="3.90.190.20">
    <property type="entry name" value="Mur ligase, C-terminal domain"/>
    <property type="match status" value="1"/>
</dbReference>
<dbReference type="GO" id="GO:0051301">
    <property type="term" value="P:cell division"/>
    <property type="evidence" value="ECO:0007669"/>
    <property type="project" value="UniProtKB-KW"/>
</dbReference>
<dbReference type="Gene3D" id="3.40.50.720">
    <property type="entry name" value="NAD(P)-binding Rossmann-like Domain"/>
    <property type="match status" value="1"/>
</dbReference>
<dbReference type="GO" id="GO:0008763">
    <property type="term" value="F:UDP-N-acetylmuramate-L-alanine ligase activity"/>
    <property type="evidence" value="ECO:0007669"/>
    <property type="project" value="UniProtKB-UniRule"/>
</dbReference>
<feature type="domain" description="Mur ligase central" evidence="18">
    <location>
        <begin position="111"/>
        <end position="289"/>
    </location>
</feature>
<keyword evidence="4 14" id="KW-0963">Cytoplasm</keyword>
<comment type="similarity">
    <text evidence="14">Belongs to the MurCDEF family.</text>
</comment>
<comment type="caution">
    <text evidence="19">The sequence shown here is derived from an EMBL/GenBank/DDBJ whole genome shotgun (WGS) entry which is preliminary data.</text>
</comment>
<dbReference type="InterPro" id="IPR004101">
    <property type="entry name" value="Mur_ligase_C"/>
</dbReference>
<evidence type="ECO:0000259" key="16">
    <source>
        <dbReference type="Pfam" id="PF01225"/>
    </source>
</evidence>
<evidence type="ECO:0000256" key="9">
    <source>
        <dbReference type="ARBA" id="ARBA00022960"/>
    </source>
</evidence>
<proteinExistence type="inferred from homology"/>
<evidence type="ECO:0000256" key="6">
    <source>
        <dbReference type="ARBA" id="ARBA00022618"/>
    </source>
</evidence>
<evidence type="ECO:0000259" key="18">
    <source>
        <dbReference type="Pfam" id="PF08245"/>
    </source>
</evidence>
<evidence type="ECO:0000256" key="15">
    <source>
        <dbReference type="SAM" id="MobiDB-lite"/>
    </source>
</evidence>
<dbReference type="PANTHER" id="PTHR43445">
    <property type="entry name" value="UDP-N-ACETYLMURAMATE--L-ALANINE LIGASE-RELATED"/>
    <property type="match status" value="1"/>
</dbReference>
<dbReference type="GO" id="GO:0005737">
    <property type="term" value="C:cytoplasm"/>
    <property type="evidence" value="ECO:0007669"/>
    <property type="project" value="UniProtKB-SubCell"/>
</dbReference>
<dbReference type="Pfam" id="PF01225">
    <property type="entry name" value="Mur_ligase"/>
    <property type="match status" value="1"/>
</dbReference>
<dbReference type="InterPro" id="IPR013221">
    <property type="entry name" value="Mur_ligase_cen"/>
</dbReference>
<evidence type="ECO:0000256" key="7">
    <source>
        <dbReference type="ARBA" id="ARBA00022741"/>
    </source>
</evidence>
<dbReference type="AlphaFoldDB" id="A0A956RPK7"/>
<accession>A0A956RPK7</accession>
<keyword evidence="6 14" id="KW-0132">Cell division</keyword>
<keyword evidence="12 14" id="KW-0961">Cell wall biogenesis/degradation</keyword>
<name>A0A956RPK7_UNCEI</name>
<dbReference type="EC" id="6.3.2.8" evidence="3 14"/>
<evidence type="ECO:0000259" key="17">
    <source>
        <dbReference type="Pfam" id="PF02875"/>
    </source>
</evidence>
<dbReference type="InterPro" id="IPR050061">
    <property type="entry name" value="MurCDEF_pg_biosynth"/>
</dbReference>
<dbReference type="PANTHER" id="PTHR43445:SF3">
    <property type="entry name" value="UDP-N-ACETYLMURAMATE--L-ALANINE LIGASE"/>
    <property type="match status" value="1"/>
</dbReference>
<organism evidence="19 20">
    <name type="scientific">Eiseniibacteriota bacterium</name>
    <dbReference type="NCBI Taxonomy" id="2212470"/>
    <lineage>
        <taxon>Bacteria</taxon>
        <taxon>Candidatus Eiseniibacteriota</taxon>
    </lineage>
</organism>
<dbReference type="SUPFAM" id="SSF51984">
    <property type="entry name" value="MurCD N-terminal domain"/>
    <property type="match status" value="1"/>
</dbReference>
<evidence type="ECO:0000256" key="8">
    <source>
        <dbReference type="ARBA" id="ARBA00022840"/>
    </source>
</evidence>
<dbReference type="HAMAP" id="MF_00046">
    <property type="entry name" value="MurC"/>
    <property type="match status" value="1"/>
</dbReference>
<dbReference type="InterPro" id="IPR036565">
    <property type="entry name" value="Mur-like_cat_sf"/>
</dbReference>
<dbReference type="InterPro" id="IPR036615">
    <property type="entry name" value="Mur_ligase_C_dom_sf"/>
</dbReference>
<dbReference type="NCBIfam" id="TIGR01082">
    <property type="entry name" value="murC"/>
    <property type="match status" value="1"/>
</dbReference>
<evidence type="ECO:0000256" key="5">
    <source>
        <dbReference type="ARBA" id="ARBA00022598"/>
    </source>
</evidence>
<keyword evidence="11 14" id="KW-0131">Cell cycle</keyword>
<dbReference type="GO" id="GO:0071555">
    <property type="term" value="P:cell wall organization"/>
    <property type="evidence" value="ECO:0007669"/>
    <property type="project" value="UniProtKB-KW"/>
</dbReference>
<dbReference type="InterPro" id="IPR000713">
    <property type="entry name" value="Mur_ligase_N"/>
</dbReference>
<evidence type="ECO:0000256" key="1">
    <source>
        <dbReference type="ARBA" id="ARBA00004496"/>
    </source>
</evidence>
<evidence type="ECO:0000256" key="2">
    <source>
        <dbReference type="ARBA" id="ARBA00004752"/>
    </source>
</evidence>
<feature type="domain" description="Mur ligase C-terminal" evidence="17">
    <location>
        <begin position="312"/>
        <end position="442"/>
    </location>
</feature>